<dbReference type="STRING" id="521013.SAMN04488567_1405"/>
<keyword evidence="3" id="KW-1185">Reference proteome</keyword>
<dbReference type="EMBL" id="FNAT01000002">
    <property type="protein sequence ID" value="SDE35781.1"/>
    <property type="molecule type" value="Genomic_DNA"/>
</dbReference>
<keyword evidence="1" id="KW-0732">Signal</keyword>
<feature type="chain" id="PRO_5011523241" description="DUF4410 domain-containing protein" evidence="1">
    <location>
        <begin position="18"/>
        <end position="186"/>
    </location>
</feature>
<protein>
    <recommendedName>
        <fullName evidence="4">DUF4410 domain-containing protein</fullName>
    </recommendedName>
</protein>
<evidence type="ECO:0008006" key="4">
    <source>
        <dbReference type="Google" id="ProtNLM"/>
    </source>
</evidence>
<organism evidence="2 3">
    <name type="scientific">Limimaricola pyoseonensis</name>
    <dbReference type="NCBI Taxonomy" id="521013"/>
    <lineage>
        <taxon>Bacteria</taxon>
        <taxon>Pseudomonadati</taxon>
        <taxon>Pseudomonadota</taxon>
        <taxon>Alphaproteobacteria</taxon>
        <taxon>Rhodobacterales</taxon>
        <taxon>Paracoccaceae</taxon>
        <taxon>Limimaricola</taxon>
    </lineage>
</organism>
<dbReference type="InterPro" id="IPR006311">
    <property type="entry name" value="TAT_signal"/>
</dbReference>
<proteinExistence type="predicted"/>
<reference evidence="3" key="1">
    <citation type="submission" date="2016-10" db="EMBL/GenBank/DDBJ databases">
        <authorList>
            <person name="Varghese N."/>
            <person name="Submissions S."/>
        </authorList>
    </citation>
    <scope>NUCLEOTIDE SEQUENCE [LARGE SCALE GENOMIC DNA]</scope>
    <source>
        <strain evidence="3">DSM 21424</strain>
    </source>
</reference>
<name>A0A1G7C8X5_9RHOB</name>
<dbReference type="AlphaFoldDB" id="A0A1G7C8X5"/>
<dbReference type="OrthoDB" id="7841959at2"/>
<accession>A0A1G7C8X5</accession>
<gene>
    <name evidence="2" type="ORF">SAMN04488567_1405</name>
</gene>
<feature type="signal peptide" evidence="1">
    <location>
        <begin position="1"/>
        <end position="17"/>
    </location>
</feature>
<dbReference type="Proteomes" id="UP000198922">
    <property type="component" value="Unassembled WGS sequence"/>
</dbReference>
<evidence type="ECO:0000256" key="1">
    <source>
        <dbReference type="SAM" id="SignalP"/>
    </source>
</evidence>
<evidence type="ECO:0000313" key="3">
    <source>
        <dbReference type="Proteomes" id="UP000198922"/>
    </source>
</evidence>
<dbReference type="RefSeq" id="WP_131802620.1">
    <property type="nucleotide sequence ID" value="NZ_FNAT01000002.1"/>
</dbReference>
<dbReference type="PROSITE" id="PS51257">
    <property type="entry name" value="PROKAR_LIPOPROTEIN"/>
    <property type="match status" value="1"/>
</dbReference>
<evidence type="ECO:0000313" key="2">
    <source>
        <dbReference type="EMBL" id="SDE35781.1"/>
    </source>
</evidence>
<sequence length="186" mass="19388">MFTRRSLIALAAAATLAACGTPDPNPLSRSARAEMQLSTISVATEGTGFESGAAQRFSSRLAPDLETALAREFADRLGRGGQWQMQVDVSRLNVAGGTSTAFGRDQSRLSGAVRIIDPSGALRGSYTIQVLAGEAAEGTGGALLGAAVNSAGGYYRDLLEAFARDARMQVLGADLPGQRILRRVSN</sequence>
<dbReference type="PROSITE" id="PS51318">
    <property type="entry name" value="TAT"/>
    <property type="match status" value="1"/>
</dbReference>